<keyword evidence="8" id="KW-1133">Transmembrane helix</keyword>
<dbReference type="Pfam" id="PF00067">
    <property type="entry name" value="p450"/>
    <property type="match status" value="1"/>
</dbReference>
<evidence type="ECO:0000256" key="2">
    <source>
        <dbReference type="ARBA" id="ARBA00004167"/>
    </source>
</evidence>
<gene>
    <name evidence="14" type="ORF">MSAN_00339300</name>
</gene>
<dbReference type="SUPFAM" id="SSF48264">
    <property type="entry name" value="Cytochrome P450"/>
    <property type="match status" value="1"/>
</dbReference>
<evidence type="ECO:0000256" key="3">
    <source>
        <dbReference type="ARBA" id="ARBA00005179"/>
    </source>
</evidence>
<evidence type="ECO:0000256" key="8">
    <source>
        <dbReference type="ARBA" id="ARBA00022989"/>
    </source>
</evidence>
<keyword evidence="5" id="KW-0349">Heme</keyword>
<keyword evidence="10" id="KW-0408">Iron</keyword>
<keyword evidence="9" id="KW-0560">Oxidoreductase</keyword>
<keyword evidence="11" id="KW-0503">Monooxygenase</keyword>
<dbReference type="InterPro" id="IPR002401">
    <property type="entry name" value="Cyt_P450_E_grp-I"/>
</dbReference>
<evidence type="ECO:0000313" key="15">
    <source>
        <dbReference type="Proteomes" id="UP000623467"/>
    </source>
</evidence>
<accession>A0A8H7DIJ7</accession>
<evidence type="ECO:0000256" key="1">
    <source>
        <dbReference type="ARBA" id="ARBA00001971"/>
    </source>
</evidence>
<evidence type="ECO:0000256" key="13">
    <source>
        <dbReference type="ARBA" id="ARBA00023180"/>
    </source>
</evidence>
<dbReference type="InterPro" id="IPR001128">
    <property type="entry name" value="Cyt_P450"/>
</dbReference>
<keyword evidence="7" id="KW-0479">Metal-binding</keyword>
<organism evidence="14 15">
    <name type="scientific">Mycena sanguinolenta</name>
    <dbReference type="NCBI Taxonomy" id="230812"/>
    <lineage>
        <taxon>Eukaryota</taxon>
        <taxon>Fungi</taxon>
        <taxon>Dikarya</taxon>
        <taxon>Basidiomycota</taxon>
        <taxon>Agaricomycotina</taxon>
        <taxon>Agaricomycetes</taxon>
        <taxon>Agaricomycetidae</taxon>
        <taxon>Agaricales</taxon>
        <taxon>Marasmiineae</taxon>
        <taxon>Mycenaceae</taxon>
        <taxon>Mycena</taxon>
    </lineage>
</organism>
<evidence type="ECO:0000256" key="7">
    <source>
        <dbReference type="ARBA" id="ARBA00022723"/>
    </source>
</evidence>
<keyword evidence="6" id="KW-0812">Transmembrane</keyword>
<dbReference type="GO" id="GO:0016020">
    <property type="term" value="C:membrane"/>
    <property type="evidence" value="ECO:0007669"/>
    <property type="project" value="UniProtKB-SubCell"/>
</dbReference>
<dbReference type="GO" id="GO:0020037">
    <property type="term" value="F:heme binding"/>
    <property type="evidence" value="ECO:0007669"/>
    <property type="project" value="InterPro"/>
</dbReference>
<keyword evidence="15" id="KW-1185">Reference proteome</keyword>
<evidence type="ECO:0000256" key="10">
    <source>
        <dbReference type="ARBA" id="ARBA00023004"/>
    </source>
</evidence>
<dbReference type="PANTHER" id="PTHR46300">
    <property type="entry name" value="P450, PUTATIVE (EUROFUNG)-RELATED-RELATED"/>
    <property type="match status" value="1"/>
</dbReference>
<dbReference type="InterPro" id="IPR036396">
    <property type="entry name" value="Cyt_P450_sf"/>
</dbReference>
<evidence type="ECO:0000256" key="5">
    <source>
        <dbReference type="ARBA" id="ARBA00022617"/>
    </source>
</evidence>
<keyword evidence="13" id="KW-0325">Glycoprotein</keyword>
<dbReference type="OrthoDB" id="2789670at2759"/>
<name>A0A8H7DIJ7_9AGAR</name>
<evidence type="ECO:0000256" key="6">
    <source>
        <dbReference type="ARBA" id="ARBA00022692"/>
    </source>
</evidence>
<comment type="cofactor">
    <cofactor evidence="1">
        <name>heme</name>
        <dbReference type="ChEBI" id="CHEBI:30413"/>
    </cofactor>
</comment>
<comment type="subcellular location">
    <subcellularLocation>
        <location evidence="2">Membrane</location>
        <topology evidence="2">Single-pass membrane protein</topology>
    </subcellularLocation>
</comment>
<evidence type="ECO:0000256" key="11">
    <source>
        <dbReference type="ARBA" id="ARBA00023033"/>
    </source>
</evidence>
<dbReference type="GO" id="GO:0005506">
    <property type="term" value="F:iron ion binding"/>
    <property type="evidence" value="ECO:0007669"/>
    <property type="project" value="InterPro"/>
</dbReference>
<evidence type="ECO:0000256" key="9">
    <source>
        <dbReference type="ARBA" id="ARBA00023002"/>
    </source>
</evidence>
<reference evidence="14" key="1">
    <citation type="submission" date="2020-05" db="EMBL/GenBank/DDBJ databases">
        <title>Mycena genomes resolve the evolution of fungal bioluminescence.</title>
        <authorList>
            <person name="Tsai I.J."/>
        </authorList>
    </citation>
    <scope>NUCLEOTIDE SEQUENCE</scope>
    <source>
        <strain evidence="14">160909Yilan</strain>
    </source>
</reference>
<sequence length="122" mass="14117">MLPVRRMQVFIISVSMYKLLVQFQPMRTLSSHPLLHFFLAMALYPDIQKKAQAEIDAVIGTDRLPEFEDRPSLPFVEALYREVMRRKPVTPLGVAHASIADDVYNGYFIPDNSLFPRKSRSY</sequence>
<dbReference type="Proteomes" id="UP000623467">
    <property type="component" value="Unassembled WGS sequence"/>
</dbReference>
<dbReference type="Gene3D" id="1.10.630.10">
    <property type="entry name" value="Cytochrome P450"/>
    <property type="match status" value="1"/>
</dbReference>
<evidence type="ECO:0000256" key="4">
    <source>
        <dbReference type="ARBA" id="ARBA00010617"/>
    </source>
</evidence>
<dbReference type="AlphaFoldDB" id="A0A8H7DIJ7"/>
<protein>
    <submittedName>
        <fullName evidence="14">Cytochrome P450</fullName>
    </submittedName>
</protein>
<evidence type="ECO:0000256" key="12">
    <source>
        <dbReference type="ARBA" id="ARBA00023136"/>
    </source>
</evidence>
<dbReference type="PRINTS" id="PR00463">
    <property type="entry name" value="EP450I"/>
</dbReference>
<proteinExistence type="inferred from homology"/>
<comment type="pathway">
    <text evidence="3">Secondary metabolite biosynthesis.</text>
</comment>
<dbReference type="GO" id="GO:0016705">
    <property type="term" value="F:oxidoreductase activity, acting on paired donors, with incorporation or reduction of molecular oxygen"/>
    <property type="evidence" value="ECO:0007669"/>
    <property type="project" value="InterPro"/>
</dbReference>
<evidence type="ECO:0000313" key="14">
    <source>
        <dbReference type="EMBL" id="KAF7374547.1"/>
    </source>
</evidence>
<dbReference type="EMBL" id="JACAZH010000002">
    <property type="protein sequence ID" value="KAF7374547.1"/>
    <property type="molecule type" value="Genomic_DNA"/>
</dbReference>
<comment type="caution">
    <text evidence="14">The sequence shown here is derived from an EMBL/GenBank/DDBJ whole genome shotgun (WGS) entry which is preliminary data.</text>
</comment>
<dbReference type="InterPro" id="IPR050364">
    <property type="entry name" value="Cytochrome_P450_fung"/>
</dbReference>
<dbReference type="PANTHER" id="PTHR46300:SF2">
    <property type="entry name" value="CYTOCHROME P450 MONOOXYGENASE ALNH-RELATED"/>
    <property type="match status" value="1"/>
</dbReference>
<keyword evidence="12" id="KW-0472">Membrane</keyword>
<comment type="similarity">
    <text evidence="4">Belongs to the cytochrome P450 family.</text>
</comment>
<dbReference type="GO" id="GO:0004497">
    <property type="term" value="F:monooxygenase activity"/>
    <property type="evidence" value="ECO:0007669"/>
    <property type="project" value="UniProtKB-KW"/>
</dbReference>